<dbReference type="OrthoDB" id="4828499at2"/>
<evidence type="ECO:0000313" key="4">
    <source>
        <dbReference type="Proteomes" id="UP000321720"/>
    </source>
</evidence>
<comment type="caution">
    <text evidence="3">The sequence shown here is derived from an EMBL/GenBank/DDBJ whole genome shotgun (WGS) entry which is preliminary data.</text>
</comment>
<evidence type="ECO:0000256" key="1">
    <source>
        <dbReference type="SAM" id="MobiDB-lite"/>
    </source>
</evidence>
<dbReference type="AlphaFoldDB" id="A0A511JD29"/>
<feature type="compositionally biased region" description="Low complexity" evidence="1">
    <location>
        <begin position="93"/>
        <end position="105"/>
    </location>
</feature>
<keyword evidence="2" id="KW-0732">Signal</keyword>
<dbReference type="Proteomes" id="UP000321720">
    <property type="component" value="Unassembled WGS sequence"/>
</dbReference>
<reference evidence="3 4" key="1">
    <citation type="submission" date="2019-07" db="EMBL/GenBank/DDBJ databases">
        <title>Whole genome shotgun sequence of Cellulomonas composti NBRC 100758.</title>
        <authorList>
            <person name="Hosoyama A."/>
            <person name="Uohara A."/>
            <person name="Ohji S."/>
            <person name="Ichikawa N."/>
        </authorList>
    </citation>
    <scope>NUCLEOTIDE SEQUENCE [LARGE SCALE GENOMIC DNA]</scope>
    <source>
        <strain evidence="3 4">NBRC 100758</strain>
    </source>
</reference>
<accession>A0A511JD29</accession>
<dbReference type="EMBL" id="BJWG01000012">
    <property type="protein sequence ID" value="GEL95907.1"/>
    <property type="molecule type" value="Genomic_DNA"/>
</dbReference>
<feature type="signal peptide" evidence="2">
    <location>
        <begin position="1"/>
        <end position="30"/>
    </location>
</feature>
<protein>
    <submittedName>
        <fullName evidence="3">Uncharacterized protein</fullName>
    </submittedName>
</protein>
<proteinExistence type="predicted"/>
<organism evidence="3 4">
    <name type="scientific">Cellulomonas composti</name>
    <dbReference type="NCBI Taxonomy" id="266130"/>
    <lineage>
        <taxon>Bacteria</taxon>
        <taxon>Bacillati</taxon>
        <taxon>Actinomycetota</taxon>
        <taxon>Actinomycetes</taxon>
        <taxon>Micrococcales</taxon>
        <taxon>Cellulomonadaceae</taxon>
        <taxon>Cellulomonas</taxon>
    </lineage>
</organism>
<evidence type="ECO:0000313" key="3">
    <source>
        <dbReference type="EMBL" id="GEL95907.1"/>
    </source>
</evidence>
<feature type="region of interest" description="Disordered" evidence="1">
    <location>
        <begin position="87"/>
        <end position="111"/>
    </location>
</feature>
<keyword evidence="4" id="KW-1185">Reference proteome</keyword>
<feature type="region of interest" description="Disordered" evidence="1">
    <location>
        <begin position="32"/>
        <end position="63"/>
    </location>
</feature>
<feature type="chain" id="PRO_5021806734" evidence="2">
    <location>
        <begin position="31"/>
        <end position="111"/>
    </location>
</feature>
<dbReference type="RefSeq" id="WP_146843536.1">
    <property type="nucleotide sequence ID" value="NZ_BJWG01000012.1"/>
</dbReference>
<name>A0A511JD29_9CELL</name>
<gene>
    <name evidence="3" type="ORF">CCO02nite_25650</name>
</gene>
<evidence type="ECO:0000256" key="2">
    <source>
        <dbReference type="SAM" id="SignalP"/>
    </source>
</evidence>
<sequence length="111" mass="11526">MSSERSALRVRLRSGAVVIALVVGAGASLATTSDSPACPSTTDDGTVSDFYGPQENEAGMWRPTSPQAFVGAGYIARHVLARRAPTPRSAVWSPCSRAPRSSSCCVDPSDA</sequence>
<feature type="compositionally biased region" description="Polar residues" evidence="1">
    <location>
        <begin position="32"/>
        <end position="45"/>
    </location>
</feature>